<gene>
    <name evidence="1" type="ORF">F8237_10225</name>
</gene>
<reference evidence="2" key="1">
    <citation type="submission" date="2019-10" db="EMBL/GenBank/DDBJ databases">
        <title>Complete Genome Sequence of Bradyrhizobium betae type strain PL7HG1T.</title>
        <authorList>
            <person name="Bromfield E.S.P."/>
            <person name="Cloutier S."/>
        </authorList>
    </citation>
    <scope>NUCLEOTIDE SEQUENCE [LARGE SCALE GENOMIC DNA]</scope>
    <source>
        <strain evidence="2">PL7HG1</strain>
    </source>
</reference>
<organism evidence="1 2">
    <name type="scientific">Bradyrhizobium betae</name>
    <dbReference type="NCBI Taxonomy" id="244734"/>
    <lineage>
        <taxon>Bacteria</taxon>
        <taxon>Pseudomonadati</taxon>
        <taxon>Pseudomonadota</taxon>
        <taxon>Alphaproteobacteria</taxon>
        <taxon>Hyphomicrobiales</taxon>
        <taxon>Nitrobacteraceae</taxon>
        <taxon>Bradyrhizobium</taxon>
    </lineage>
</organism>
<proteinExistence type="predicted"/>
<evidence type="ECO:0000313" key="1">
    <source>
        <dbReference type="EMBL" id="QFI72737.1"/>
    </source>
</evidence>
<name>A0A5P6P311_9BRAD</name>
<accession>A0A5P6P311</accession>
<dbReference type="OrthoDB" id="8232783at2"/>
<dbReference type="EMBL" id="CP044543">
    <property type="protein sequence ID" value="QFI72737.1"/>
    <property type="molecule type" value="Genomic_DNA"/>
</dbReference>
<dbReference type="Proteomes" id="UP000325641">
    <property type="component" value="Chromosome"/>
</dbReference>
<sequence>MTRVLINIGVLSTADERRLIRHFTKINGCSEAAFSRHVVRAFAQHHLRSKKKWTVDWGPFTAAVAEAKLAREKWHAARQARLELR</sequence>
<dbReference type="KEGG" id="bbet:F8237_10225"/>
<evidence type="ECO:0000313" key="2">
    <source>
        <dbReference type="Proteomes" id="UP000325641"/>
    </source>
</evidence>
<dbReference type="AlphaFoldDB" id="A0A5P6P311"/>
<dbReference type="RefSeq" id="WP_151644258.1">
    <property type="nucleotide sequence ID" value="NZ_CP044543.1"/>
</dbReference>
<protein>
    <submittedName>
        <fullName evidence="1">Uncharacterized protein</fullName>
    </submittedName>
</protein>